<feature type="transmembrane region" description="Helical" evidence="1">
    <location>
        <begin position="167"/>
        <end position="187"/>
    </location>
</feature>
<dbReference type="InterPro" id="IPR046264">
    <property type="entry name" value="DUF6297"/>
</dbReference>
<dbReference type="Proteomes" id="UP000199682">
    <property type="component" value="Unassembled WGS sequence"/>
</dbReference>
<evidence type="ECO:0000313" key="2">
    <source>
        <dbReference type="EMBL" id="SDJ59117.1"/>
    </source>
</evidence>
<accession>A0A1G8UZT7</accession>
<feature type="transmembrane region" description="Helical" evidence="1">
    <location>
        <begin position="27"/>
        <end position="49"/>
    </location>
</feature>
<feature type="transmembrane region" description="Helical" evidence="1">
    <location>
        <begin position="324"/>
        <end position="346"/>
    </location>
</feature>
<feature type="transmembrane region" description="Helical" evidence="1">
    <location>
        <begin position="136"/>
        <end position="155"/>
    </location>
</feature>
<feature type="transmembrane region" description="Helical" evidence="1">
    <location>
        <begin position="107"/>
        <end position="130"/>
    </location>
</feature>
<dbReference type="Pfam" id="PF19814">
    <property type="entry name" value="DUF6297"/>
    <property type="match status" value="2"/>
</dbReference>
<dbReference type="AlphaFoldDB" id="A0A1G8UZT7"/>
<keyword evidence="1" id="KW-0472">Membrane</keyword>
<feature type="transmembrane region" description="Helical" evidence="1">
    <location>
        <begin position="61"/>
        <end position="86"/>
    </location>
</feature>
<feature type="transmembrane region" description="Helical" evidence="1">
    <location>
        <begin position="508"/>
        <end position="526"/>
    </location>
</feature>
<evidence type="ECO:0000256" key="1">
    <source>
        <dbReference type="SAM" id="Phobius"/>
    </source>
</evidence>
<proteinExistence type="predicted"/>
<name>A0A1G8UZT7_9PSEU</name>
<reference evidence="3" key="1">
    <citation type="submission" date="2016-10" db="EMBL/GenBank/DDBJ databases">
        <authorList>
            <person name="Varghese N."/>
            <person name="Submissions S."/>
        </authorList>
    </citation>
    <scope>NUCLEOTIDE SEQUENCE [LARGE SCALE GENOMIC DNA]</scope>
    <source>
        <strain evidence="3">DSM 44796</strain>
    </source>
</reference>
<keyword evidence="1" id="KW-1133">Transmembrane helix</keyword>
<sequence length="571" mass="56782">MPDRHAVTASAVRRRLRPPGRFQVARLYAPFVNFSIVGLVGYGWAYAGLTKTSYPGGAWTALWLSVLGATVLMKVALAAGPVFAGADRMFWVLSSPVPREALLRPRFLGLLAVGAVVGAGWPAVVSGIVGAVVPPWVAAGAGAACGVAVVAGAVVLQRARVRPQGWLSGLVGLAVVALLVPAGRFGLPVSWPGSGGGEAGAGGSGVRAGSVGARVSEPGSLGGSVGELGSLGGPVDEPGSVGAQVGEPGWLGGSVGELGWLGGSVGELGSVGGSVGGLGSLGGSVDEPRSVGVQVGELGSLGGPVGEPGSVGGSVGGLGSVGGWTGVVGAAWVVAIGLAVVAAASLRFLRRSGLAAGGALAGVARVSVSWFDLALLGAVLAERRARALGRVKSVRLRGSRLVVLAWTDALRLRRTPNAALVWAALLPAPALVSVGWQGAVVPVVHLVAAFLATDRLAAGLKFVCRSPAMRRALGLPDRQLMLAHLVFPAAGAVLWCAVTAAFTPHVSAVNALISAVGAVAVVYRIASRPPVDYGAAIIDFGVLGPTPLGLVVQFSRGPALLAVLGLLQLAL</sequence>
<protein>
    <submittedName>
        <fullName evidence="2">Uncharacterized protein</fullName>
    </submittedName>
</protein>
<feature type="transmembrane region" description="Helical" evidence="1">
    <location>
        <begin position="485"/>
        <end position="502"/>
    </location>
</feature>
<organism evidence="2 3">
    <name type="scientific">Lentzea albidocapillata subsp. violacea</name>
    <dbReference type="NCBI Taxonomy" id="128104"/>
    <lineage>
        <taxon>Bacteria</taxon>
        <taxon>Bacillati</taxon>
        <taxon>Actinomycetota</taxon>
        <taxon>Actinomycetes</taxon>
        <taxon>Pseudonocardiales</taxon>
        <taxon>Pseudonocardiaceae</taxon>
        <taxon>Lentzea</taxon>
    </lineage>
</organism>
<gene>
    <name evidence="2" type="ORF">SAMN04488074_102458</name>
</gene>
<dbReference type="EMBL" id="FNET01000002">
    <property type="protein sequence ID" value="SDJ59117.1"/>
    <property type="molecule type" value="Genomic_DNA"/>
</dbReference>
<keyword evidence="1" id="KW-0812">Transmembrane</keyword>
<feature type="transmembrane region" description="Helical" evidence="1">
    <location>
        <begin position="419"/>
        <end position="437"/>
    </location>
</feature>
<evidence type="ECO:0000313" key="3">
    <source>
        <dbReference type="Proteomes" id="UP000199682"/>
    </source>
</evidence>